<dbReference type="CDD" id="cd03143">
    <property type="entry name" value="A4_beta-galactosidase_middle_domain"/>
    <property type="match status" value="2"/>
</dbReference>
<accession>A0AA36INU7</accession>
<dbReference type="GO" id="GO:0016851">
    <property type="term" value="F:magnesium chelatase activity"/>
    <property type="evidence" value="ECO:0007669"/>
    <property type="project" value="UniProtKB-EC"/>
</dbReference>
<dbReference type="InterPro" id="IPR011703">
    <property type="entry name" value="ATPase_AAA-3"/>
</dbReference>
<dbReference type="CDD" id="cd00009">
    <property type="entry name" value="AAA"/>
    <property type="match status" value="1"/>
</dbReference>
<dbReference type="NCBIfam" id="TIGR02226">
    <property type="entry name" value="two_anch"/>
    <property type="match status" value="1"/>
</dbReference>
<feature type="domain" description="ChlI/MoxR AAA lid" evidence="9">
    <location>
        <begin position="261"/>
        <end position="322"/>
    </location>
</feature>
<dbReference type="InterPro" id="IPR011933">
    <property type="entry name" value="Double_TM_dom"/>
</dbReference>
<dbReference type="Gene3D" id="3.40.50.12140">
    <property type="entry name" value="Domain of unknown function DUF4159"/>
    <property type="match status" value="1"/>
</dbReference>
<protein>
    <recommendedName>
        <fullName evidence="1">magnesium chelatase</fullName>
        <ecNumber evidence="1">6.6.1.1</ecNumber>
    </recommendedName>
</protein>
<evidence type="ECO:0000259" key="5">
    <source>
        <dbReference type="Pfam" id="PF01882"/>
    </source>
</evidence>
<feature type="transmembrane region" description="Helical" evidence="4">
    <location>
        <begin position="1560"/>
        <end position="1579"/>
    </location>
</feature>
<feature type="domain" description="DUF58" evidence="5">
    <location>
        <begin position="380"/>
        <end position="581"/>
    </location>
</feature>
<keyword evidence="11" id="KW-1185">Reference proteome</keyword>
<dbReference type="EMBL" id="CAUJNA010002223">
    <property type="protein sequence ID" value="CAJ1391237.1"/>
    <property type="molecule type" value="Genomic_DNA"/>
</dbReference>
<dbReference type="InterPro" id="IPR050764">
    <property type="entry name" value="CbbQ/NirQ/NorQ/GpvN"/>
</dbReference>
<proteinExistence type="predicted"/>
<dbReference type="SUPFAM" id="SSF52540">
    <property type="entry name" value="P-loop containing nucleoside triphosphate hydrolases"/>
    <property type="match status" value="1"/>
</dbReference>
<sequence>MSVHATTETVDEAAIVAQAETALGDIANIKSEIGNVIFGQEDVIQNAIVAILSGGHALLVGVPGLAKTKLVDTLGTVLGLDSGRIQFTPDLMPADILGSEVLEEADDGKRHFRFVKGPIFTQLLMADEINRASPRTQSALLQAMQEYHVTVAGQHYDLPAPFHVLATQNPLEQEGTYPLPEAQLDRFLMQIDITYPEVEAERRILIDTTGIDAAVANPVVTAQRLQELQTLVRRMPVPESVVEAILRLVRSARPGTGTDATDRHVAWGPGPRASQSLMLCARARALYEGRFAPSVDDVRALAEPILQHRMALTFAARAEGMSVGTVIAGLVDALAHTLQRARHRASLVPDLLVDARRIANTVMAGWHGRRRRGIGETFWQYRPYQAGETLARIDWRRSARDDQTYVRDLEWEAAHTVWIWVDLSPSMLFQSRGARTSKEERALIVAIAMADLLSHAGERVGYPGLLRPRASRNGAERLATALMGDLGHPNDDWPPLTMVRRFSEMLIVSDFLRPVEECEAFLNDVAQHGPRPHLVEVADPAEEDFPYKGRTEFLDPETGERITSGRAQDWQADYTELRAARRDALRQRAHALGGSFTVSRTDRLASETLVRLHGLMTGNPEEVAATDAPGDSILARLVKKEETPAKSPWWLTALRLGLTALVILALARPILNPQSELASGDGPLLILIDNDWSAAPDWDDRVRTAQALIAQAGDQGRPVALAPTVAGPAATVQLTDAGAAADMLGAIEPIAGRAERDATLARLLAATETADAPPVLAMIDTGLAEPDGEALNDRLAGAGLDGLLRFTATDRDLVAITAADNRTDGFALSLARTPAAAETASVALYDSRERLLGRGETTFEAGAAETIITFDIPFELRNDIATARIDDAPHAGAAFLLDENNRRRRVALLTGLAGDEAQPLLSPLFYISRALAPFADLIEPRTGDLSVDVPEMIDQGPAMIVMADIGVLPAAAADRIDEWLAAGGTLVRFAGPRLAASAQDDPYLPVTLRAGERALGGALSWSEPQAVAAFAAESPFAGLEAPRDVTVTRQILAQPDADLADRTWASLADGTPLVTGVRRGEGAIVLFHVTAEATWSNLPISGTFVDMLRRITDFARNTEPGQAPVTAAAESTAALPPLRILRADGTLAIPPAHVRPLDAEADARPGFENPAGLYGTPEGFVARNVLARDETLTAFAPAPPGLDVAEQSLVAEDEADLSGWLFLAAFVLLIADTLAVLWINGRLSFGTAPRRRAPASAAIALAAGLVVIFGAGTSRADDTRPGDDLILDALETTRIAYVLTGDRTVDETTRAGIDGLTRFLASRTAFEPGAPVGLDIEADELAFYPLIYFPMSAQGDMPSETAVARLDAYMQNGGTILFDTRDQLTGSFTDGATPETERLRDILGGLNVPPLEPVPTDHVLTKAFYILDNFPGRYAGSPLWVEASALDDGRADRPVRSGDGVTPIMITGNDLAAAWALDDAGRPLHAIATGDPLQRIYAFRSGVNIMMYMLTGNYKADQMETNTLSLTFEPFLAWPLIAVAALLAAALCATIIVMGLRGAWLRTLAAACLVLALANPVILNEERAALPTTVAMVLDTSQSQRLGERLDQTDAAASELERAFERFGQFDLRIVETGAAATGTATETRLFDALRSALRDVPPAQVGGAVMITDGQIHDLPETLAELGFDAPVHGLITGRDDEFDRKIELVEAPRFAIVGTPVEMSYRVTDQGAMPAAGQVVNVELFLNGELHATAQAVPGQVYPIDIELDRGGANIVELRVAELDGELTGNNNRAIMRMEGIRENLRVLLVSGEPHSGERTWRNLLKSDASVDLVHFTILRPPEKQDGTPINELSLIAFPTRELFVERIDDFDLIIFDRYQNRNVLPTLYYDFIAQYVRGGGALLVASGPEYAGPNSVARTPLVSALPAAPTGGVVQAGFYPRLTDDGARHPVTRDLEGAGSEPPQWGRWFRNVGVTDIEGTTVMQAGGDAPLLVLNTYEEGRVGLMLSDHGWLWARGFEGGGPHVGLYRRLAHWLMKEPELEEEALTATSEGDRLSIRRQTMAETAGPVTVTTPSGDVLTLDLVERAPGLFEAELQTDEIGLFNLENGDLTALAHVGRTDAPEFRDMISTAEPLAEAVRETGGTVRRVAGNGSVDVPSILPVRSTADASGRDFMGFRRCSAGFSGSG</sequence>
<keyword evidence="4" id="KW-0472">Membrane</keyword>
<keyword evidence="4" id="KW-1133">Transmembrane helix</keyword>
<evidence type="ECO:0000256" key="2">
    <source>
        <dbReference type="ARBA" id="ARBA00022962"/>
    </source>
</evidence>
<keyword evidence="4" id="KW-0812">Transmembrane</keyword>
<dbReference type="SUPFAM" id="SSF52317">
    <property type="entry name" value="Class I glutamine amidotransferase-like"/>
    <property type="match status" value="2"/>
</dbReference>
<evidence type="ECO:0000259" key="8">
    <source>
        <dbReference type="Pfam" id="PF13709"/>
    </source>
</evidence>
<feature type="transmembrane region" description="Helical" evidence="4">
    <location>
        <begin position="1253"/>
        <end position="1272"/>
    </location>
</feature>
<feature type="transmembrane region" description="Helical" evidence="4">
    <location>
        <begin position="1531"/>
        <end position="1553"/>
    </location>
</feature>
<dbReference type="InterPro" id="IPR041628">
    <property type="entry name" value="ChlI/MoxR_AAA_lid"/>
</dbReference>
<dbReference type="EC" id="6.6.1.1" evidence="1"/>
<dbReference type="InterPro" id="IPR029062">
    <property type="entry name" value="Class_I_gatase-like"/>
</dbReference>
<dbReference type="Pfam" id="PF13709">
    <property type="entry name" value="DUF4159"/>
    <property type="match status" value="1"/>
</dbReference>
<dbReference type="GO" id="GO:0016887">
    <property type="term" value="F:ATP hydrolysis activity"/>
    <property type="evidence" value="ECO:0007669"/>
    <property type="project" value="InterPro"/>
</dbReference>
<dbReference type="PANTHER" id="PTHR42759">
    <property type="entry name" value="MOXR FAMILY PROTEIN"/>
    <property type="match status" value="1"/>
</dbReference>
<dbReference type="GO" id="GO:0005524">
    <property type="term" value="F:ATP binding"/>
    <property type="evidence" value="ECO:0007669"/>
    <property type="project" value="InterPro"/>
</dbReference>
<dbReference type="Proteomes" id="UP001178507">
    <property type="component" value="Unassembled WGS sequence"/>
</dbReference>
<gene>
    <name evidence="10" type="ORF">EVOR1521_LOCUS16501</name>
</gene>
<evidence type="ECO:0000256" key="1">
    <source>
        <dbReference type="ARBA" id="ARBA00012825"/>
    </source>
</evidence>
<dbReference type="InterPro" id="IPR025297">
    <property type="entry name" value="DUF4159"/>
</dbReference>
<feature type="transmembrane region" description="Helical" evidence="4">
    <location>
        <begin position="1217"/>
        <end position="1241"/>
    </location>
</feature>
<name>A0AA36INU7_9DINO</name>
<feature type="domain" description="ATPase AAA-3" evidence="7">
    <location>
        <begin position="56"/>
        <end position="189"/>
    </location>
</feature>
<comment type="caution">
    <text evidence="10">The sequence shown here is derived from an EMBL/GenBank/DDBJ whole genome shotgun (WGS) entry which is preliminary data.</text>
</comment>
<evidence type="ECO:0000313" key="10">
    <source>
        <dbReference type="EMBL" id="CAJ1391237.1"/>
    </source>
</evidence>
<evidence type="ECO:0000313" key="11">
    <source>
        <dbReference type="Proteomes" id="UP001178507"/>
    </source>
</evidence>
<dbReference type="Gene3D" id="3.40.50.880">
    <property type="match status" value="1"/>
</dbReference>
<dbReference type="Pfam" id="PF01882">
    <property type="entry name" value="DUF58"/>
    <property type="match status" value="1"/>
</dbReference>
<dbReference type="Pfam" id="PF07726">
    <property type="entry name" value="AAA_3"/>
    <property type="match status" value="1"/>
</dbReference>
<evidence type="ECO:0000259" key="9">
    <source>
        <dbReference type="Pfam" id="PF17863"/>
    </source>
</evidence>
<feature type="domain" description="Aerotolerance regulator N-terminal" evidence="6">
    <location>
        <begin position="627"/>
        <end position="669"/>
    </location>
</feature>
<dbReference type="InterPro" id="IPR002881">
    <property type="entry name" value="DUF58"/>
</dbReference>
<evidence type="ECO:0000259" key="7">
    <source>
        <dbReference type="Pfam" id="PF07726"/>
    </source>
</evidence>
<organism evidence="10 11">
    <name type="scientific">Effrenium voratum</name>
    <dbReference type="NCBI Taxonomy" id="2562239"/>
    <lineage>
        <taxon>Eukaryota</taxon>
        <taxon>Sar</taxon>
        <taxon>Alveolata</taxon>
        <taxon>Dinophyceae</taxon>
        <taxon>Suessiales</taxon>
        <taxon>Symbiodiniaceae</taxon>
        <taxon>Effrenium</taxon>
    </lineage>
</organism>
<dbReference type="Gene3D" id="1.10.8.80">
    <property type="entry name" value="Magnesium chelatase subunit I, C-Terminal domain"/>
    <property type="match status" value="1"/>
</dbReference>
<comment type="pathway">
    <text evidence="3">Porphyrin-containing compound metabolism.</text>
</comment>
<dbReference type="InterPro" id="IPR024163">
    <property type="entry name" value="Aerotolerance_reg_N"/>
</dbReference>
<feature type="domain" description="DUF4159" evidence="8">
    <location>
        <begin position="1294"/>
        <end position="1510"/>
    </location>
</feature>
<dbReference type="Pfam" id="PF17863">
    <property type="entry name" value="AAA_lid_2"/>
    <property type="match status" value="1"/>
</dbReference>
<dbReference type="InterPro" id="IPR027417">
    <property type="entry name" value="P-loop_NTPase"/>
</dbReference>
<evidence type="ECO:0000256" key="4">
    <source>
        <dbReference type="SAM" id="Phobius"/>
    </source>
</evidence>
<keyword evidence="2" id="KW-0315">Glutamine amidotransferase</keyword>
<dbReference type="PANTHER" id="PTHR42759:SF1">
    <property type="entry name" value="MAGNESIUM-CHELATASE SUBUNIT CHLD"/>
    <property type="match status" value="1"/>
</dbReference>
<reference evidence="10" key="1">
    <citation type="submission" date="2023-08" db="EMBL/GenBank/DDBJ databases">
        <authorList>
            <person name="Chen Y."/>
            <person name="Shah S."/>
            <person name="Dougan E. K."/>
            <person name="Thang M."/>
            <person name="Chan C."/>
        </authorList>
    </citation>
    <scope>NUCLEOTIDE SEQUENCE</scope>
</reference>
<dbReference type="Pfam" id="PF07584">
    <property type="entry name" value="BatA"/>
    <property type="match status" value="1"/>
</dbReference>
<evidence type="ECO:0000259" key="6">
    <source>
        <dbReference type="Pfam" id="PF07584"/>
    </source>
</evidence>
<evidence type="ECO:0000256" key="3">
    <source>
        <dbReference type="ARBA" id="ARBA00023444"/>
    </source>
</evidence>
<dbReference type="Gene3D" id="3.40.50.300">
    <property type="entry name" value="P-loop containing nucleotide triphosphate hydrolases"/>
    <property type="match status" value="1"/>
</dbReference>